<organism evidence="4 5">
    <name type="scientific">Sphaerisporangium corydalis</name>
    <dbReference type="NCBI Taxonomy" id="1441875"/>
    <lineage>
        <taxon>Bacteria</taxon>
        <taxon>Bacillati</taxon>
        <taxon>Actinomycetota</taxon>
        <taxon>Actinomycetes</taxon>
        <taxon>Streptosporangiales</taxon>
        <taxon>Streptosporangiaceae</taxon>
        <taxon>Sphaerisporangium</taxon>
    </lineage>
</organism>
<evidence type="ECO:0000256" key="1">
    <source>
        <dbReference type="ARBA" id="ARBA00006817"/>
    </source>
</evidence>
<gene>
    <name evidence="4" type="ORF">ACFO8L_22790</name>
</gene>
<feature type="region of interest" description="Disordered" evidence="2">
    <location>
        <begin position="204"/>
        <end position="226"/>
    </location>
</feature>
<dbReference type="Pfam" id="PF08327">
    <property type="entry name" value="AHSA1"/>
    <property type="match status" value="1"/>
</dbReference>
<name>A0ABV9EKH3_9ACTN</name>
<dbReference type="CDD" id="cd08899">
    <property type="entry name" value="SRPBCC_CalC_Aha1-like_6"/>
    <property type="match status" value="1"/>
</dbReference>
<protein>
    <submittedName>
        <fullName evidence="4">SRPBCC family protein</fullName>
    </submittedName>
</protein>
<dbReference type="SUPFAM" id="SSF55961">
    <property type="entry name" value="Bet v1-like"/>
    <property type="match status" value="1"/>
</dbReference>
<proteinExistence type="inferred from homology"/>
<evidence type="ECO:0000313" key="4">
    <source>
        <dbReference type="EMBL" id="MFC4588935.1"/>
    </source>
</evidence>
<dbReference type="InterPro" id="IPR013538">
    <property type="entry name" value="ASHA1/2-like_C"/>
</dbReference>
<dbReference type="Gene3D" id="3.30.530.20">
    <property type="match status" value="1"/>
</dbReference>
<dbReference type="InterPro" id="IPR023393">
    <property type="entry name" value="START-like_dom_sf"/>
</dbReference>
<comment type="similarity">
    <text evidence="1">Belongs to the AHA1 family.</text>
</comment>
<dbReference type="EMBL" id="JBHSFN010000014">
    <property type="protein sequence ID" value="MFC4588935.1"/>
    <property type="molecule type" value="Genomic_DNA"/>
</dbReference>
<dbReference type="Proteomes" id="UP001595891">
    <property type="component" value="Unassembled WGS sequence"/>
</dbReference>
<accession>A0ABV9EKH3</accession>
<feature type="compositionally biased region" description="Basic and acidic residues" evidence="2">
    <location>
        <begin position="27"/>
        <end position="38"/>
    </location>
</feature>
<dbReference type="RefSeq" id="WP_262842158.1">
    <property type="nucleotide sequence ID" value="NZ_JANZYP010000009.1"/>
</dbReference>
<comment type="caution">
    <text evidence="4">The sequence shown here is derived from an EMBL/GenBank/DDBJ whole genome shotgun (WGS) entry which is preliminary data.</text>
</comment>
<evidence type="ECO:0000256" key="2">
    <source>
        <dbReference type="SAM" id="MobiDB-lite"/>
    </source>
</evidence>
<evidence type="ECO:0000259" key="3">
    <source>
        <dbReference type="Pfam" id="PF08327"/>
    </source>
</evidence>
<sequence length="226" mass="24249">MPDPTTGPNAADAPGPTGGETFPTSGTERELGHHDASGEARSILMRRRYDAEPKDVWDACTDPDRMSRFFMRPTGDLRVGGTFSFEGNAGGSILRCEPPKRLTVTWIYGPPGDLPPDQVELRLTPDGDGTVLELEHSSSSGITGNLLNDPERGLWGLGAGWELGLLGLHAYLRGDFPETPPSDLGETSEIATLADHISAAWSKVLDQDTRDTSPTTSEKPPGSPQR</sequence>
<feature type="region of interest" description="Disordered" evidence="2">
    <location>
        <begin position="1"/>
        <end position="40"/>
    </location>
</feature>
<reference evidence="5" key="1">
    <citation type="journal article" date="2019" name="Int. J. Syst. Evol. Microbiol.">
        <title>The Global Catalogue of Microorganisms (GCM) 10K type strain sequencing project: providing services to taxonomists for standard genome sequencing and annotation.</title>
        <authorList>
            <consortium name="The Broad Institute Genomics Platform"/>
            <consortium name="The Broad Institute Genome Sequencing Center for Infectious Disease"/>
            <person name="Wu L."/>
            <person name="Ma J."/>
        </authorList>
    </citation>
    <scope>NUCLEOTIDE SEQUENCE [LARGE SCALE GENOMIC DNA]</scope>
    <source>
        <strain evidence="5">CCUG 49560</strain>
    </source>
</reference>
<evidence type="ECO:0000313" key="5">
    <source>
        <dbReference type="Proteomes" id="UP001595891"/>
    </source>
</evidence>
<feature type="domain" description="Activator of Hsp90 ATPase homologue 1/2-like C-terminal" evidence="3">
    <location>
        <begin position="50"/>
        <end position="168"/>
    </location>
</feature>
<keyword evidence="5" id="KW-1185">Reference proteome</keyword>